<accession>A0A420YF55</accession>
<evidence type="ECO:0000256" key="2">
    <source>
        <dbReference type="ARBA" id="ARBA00012759"/>
    </source>
</evidence>
<feature type="region of interest" description="Disordered" evidence="7">
    <location>
        <begin position="336"/>
        <end position="399"/>
    </location>
</feature>
<feature type="region of interest" description="Disordered" evidence="7">
    <location>
        <begin position="425"/>
        <end position="444"/>
    </location>
</feature>
<feature type="compositionally biased region" description="Low complexity" evidence="7">
    <location>
        <begin position="169"/>
        <end position="178"/>
    </location>
</feature>
<dbReference type="InterPro" id="IPR038765">
    <property type="entry name" value="Papain-like_cys_pep_sf"/>
</dbReference>
<comment type="catalytic activity">
    <reaction evidence="1">
        <text>Thiol-dependent hydrolysis of ester, thioester, amide, peptide and isopeptide bonds formed by the C-terminal Gly of ubiquitin (a 76-residue protein attached to proteins as an intracellular targeting signal).</text>
        <dbReference type="EC" id="3.4.19.12"/>
    </reaction>
</comment>
<feature type="compositionally biased region" description="Basic and acidic residues" evidence="7">
    <location>
        <begin position="224"/>
        <end position="236"/>
    </location>
</feature>
<comment type="caution">
    <text evidence="9">The sequence shown here is derived from an EMBL/GenBank/DDBJ whole genome shotgun (WGS) entry which is preliminary data.</text>
</comment>
<dbReference type="Proteomes" id="UP000275385">
    <property type="component" value="Unassembled WGS sequence"/>
</dbReference>
<feature type="compositionally biased region" description="Basic and acidic residues" evidence="7">
    <location>
        <begin position="337"/>
        <end position="354"/>
    </location>
</feature>
<feature type="compositionally biased region" description="Low complexity" evidence="7">
    <location>
        <begin position="285"/>
        <end position="297"/>
    </location>
</feature>
<keyword evidence="4" id="KW-0833">Ubl conjugation pathway</keyword>
<feature type="region of interest" description="Disordered" evidence="7">
    <location>
        <begin position="605"/>
        <end position="631"/>
    </location>
</feature>
<feature type="domain" description="USP" evidence="8">
    <location>
        <begin position="469"/>
        <end position="856"/>
    </location>
</feature>
<dbReference type="InterPro" id="IPR001394">
    <property type="entry name" value="Peptidase_C19_UCH"/>
</dbReference>
<dbReference type="GO" id="GO:0005634">
    <property type="term" value="C:nucleus"/>
    <property type="evidence" value="ECO:0007669"/>
    <property type="project" value="TreeGrafter"/>
</dbReference>
<evidence type="ECO:0000256" key="5">
    <source>
        <dbReference type="ARBA" id="ARBA00022801"/>
    </source>
</evidence>
<dbReference type="EC" id="3.4.19.12" evidence="2"/>
<keyword evidence="5" id="KW-0378">Hydrolase</keyword>
<dbReference type="Gene3D" id="3.90.70.10">
    <property type="entry name" value="Cysteine proteinases"/>
    <property type="match status" value="1"/>
</dbReference>
<dbReference type="GO" id="GO:0005829">
    <property type="term" value="C:cytosol"/>
    <property type="evidence" value="ECO:0007669"/>
    <property type="project" value="TreeGrafter"/>
</dbReference>
<feature type="compositionally biased region" description="Polar residues" evidence="7">
    <location>
        <begin position="432"/>
        <end position="444"/>
    </location>
</feature>
<dbReference type="SUPFAM" id="SSF54001">
    <property type="entry name" value="Cysteine proteinases"/>
    <property type="match status" value="1"/>
</dbReference>
<evidence type="ECO:0000313" key="10">
    <source>
        <dbReference type="Proteomes" id="UP000275385"/>
    </source>
</evidence>
<keyword evidence="6" id="KW-0788">Thiol protease</keyword>
<protein>
    <recommendedName>
        <fullName evidence="2">ubiquitinyl hydrolase 1</fullName>
        <ecNumber evidence="2">3.4.19.12</ecNumber>
    </recommendedName>
</protein>
<evidence type="ECO:0000256" key="6">
    <source>
        <dbReference type="ARBA" id="ARBA00022807"/>
    </source>
</evidence>
<dbReference type="OrthoDB" id="429671at2759"/>
<keyword evidence="10" id="KW-1185">Reference proteome</keyword>
<dbReference type="InterPro" id="IPR028889">
    <property type="entry name" value="USP"/>
</dbReference>
<dbReference type="PANTHER" id="PTHR24006">
    <property type="entry name" value="UBIQUITIN CARBOXYL-TERMINAL HYDROLASE"/>
    <property type="match status" value="1"/>
</dbReference>
<reference evidence="9 10" key="1">
    <citation type="submission" date="2018-08" db="EMBL/GenBank/DDBJ databases">
        <title>Draft genome of the lignicolous fungus Coniochaeta pulveracea.</title>
        <authorList>
            <person name="Borstlap C.J."/>
            <person name="De Witt R.N."/>
            <person name="Botha A."/>
            <person name="Volschenk H."/>
        </authorList>
    </citation>
    <scope>NUCLEOTIDE SEQUENCE [LARGE SCALE GENOMIC DNA]</scope>
    <source>
        <strain evidence="9 10">CAB683</strain>
    </source>
</reference>
<dbReference type="PROSITE" id="PS50235">
    <property type="entry name" value="USP_3"/>
    <property type="match status" value="1"/>
</dbReference>
<dbReference type="STRING" id="177199.A0A420YF55"/>
<dbReference type="GO" id="GO:0004843">
    <property type="term" value="F:cysteine-type deubiquitinase activity"/>
    <property type="evidence" value="ECO:0007669"/>
    <property type="project" value="UniProtKB-EC"/>
</dbReference>
<dbReference type="Pfam" id="PF00443">
    <property type="entry name" value="UCH"/>
    <property type="match status" value="1"/>
</dbReference>
<evidence type="ECO:0000259" key="8">
    <source>
        <dbReference type="PROSITE" id="PS50235"/>
    </source>
</evidence>
<evidence type="ECO:0000256" key="7">
    <source>
        <dbReference type="SAM" id="MobiDB-lite"/>
    </source>
</evidence>
<dbReference type="PANTHER" id="PTHR24006:SF687">
    <property type="entry name" value="UBIQUITIN CARBOXYL-TERMINAL HYDROLASE 10"/>
    <property type="match status" value="1"/>
</dbReference>
<proteinExistence type="predicted"/>
<dbReference type="InterPro" id="IPR050164">
    <property type="entry name" value="Peptidase_C19"/>
</dbReference>
<evidence type="ECO:0000256" key="1">
    <source>
        <dbReference type="ARBA" id="ARBA00000707"/>
    </source>
</evidence>
<feature type="compositionally biased region" description="Low complexity" evidence="7">
    <location>
        <begin position="607"/>
        <end position="622"/>
    </location>
</feature>
<dbReference type="GO" id="GO:0016579">
    <property type="term" value="P:protein deubiquitination"/>
    <property type="evidence" value="ECO:0007669"/>
    <property type="project" value="InterPro"/>
</dbReference>
<gene>
    <name evidence="9" type="ORF">DL546_003610</name>
</gene>
<dbReference type="EMBL" id="QVQW01000013">
    <property type="protein sequence ID" value="RKU46565.1"/>
    <property type="molecule type" value="Genomic_DNA"/>
</dbReference>
<feature type="compositionally biased region" description="Polar residues" evidence="7">
    <location>
        <begin position="179"/>
        <end position="190"/>
    </location>
</feature>
<evidence type="ECO:0000256" key="4">
    <source>
        <dbReference type="ARBA" id="ARBA00022786"/>
    </source>
</evidence>
<dbReference type="AlphaFoldDB" id="A0A420YF55"/>
<organism evidence="9 10">
    <name type="scientific">Coniochaeta pulveracea</name>
    <dbReference type="NCBI Taxonomy" id="177199"/>
    <lineage>
        <taxon>Eukaryota</taxon>
        <taxon>Fungi</taxon>
        <taxon>Dikarya</taxon>
        <taxon>Ascomycota</taxon>
        <taxon>Pezizomycotina</taxon>
        <taxon>Sordariomycetes</taxon>
        <taxon>Sordariomycetidae</taxon>
        <taxon>Coniochaetales</taxon>
        <taxon>Coniochaetaceae</taxon>
        <taxon>Coniochaeta</taxon>
    </lineage>
</organism>
<dbReference type="PROSITE" id="PS00972">
    <property type="entry name" value="USP_1"/>
    <property type="match status" value="1"/>
</dbReference>
<dbReference type="GO" id="GO:0006508">
    <property type="term" value="P:proteolysis"/>
    <property type="evidence" value="ECO:0007669"/>
    <property type="project" value="UniProtKB-KW"/>
</dbReference>
<feature type="compositionally biased region" description="Basic and acidic residues" evidence="7">
    <location>
        <begin position="264"/>
        <end position="283"/>
    </location>
</feature>
<evidence type="ECO:0000256" key="3">
    <source>
        <dbReference type="ARBA" id="ARBA00022670"/>
    </source>
</evidence>
<feature type="region of interest" description="Disordered" evidence="7">
    <location>
        <begin position="142"/>
        <end position="304"/>
    </location>
</feature>
<name>A0A420YF55_9PEZI</name>
<keyword evidence="3" id="KW-0645">Protease</keyword>
<evidence type="ECO:0000313" key="9">
    <source>
        <dbReference type="EMBL" id="RKU46565.1"/>
    </source>
</evidence>
<dbReference type="CDD" id="cd02257">
    <property type="entry name" value="Peptidase_C19"/>
    <property type="match status" value="1"/>
</dbReference>
<sequence>MYHPYGSHMPYAAPSYYPPAPYGGMAGPGYLAGPMGYPPGPNGYHSASPPPMQQYMPMPPQTYSRPPQHSPIVTSPYQAPPHVPLPGPPQLGAPYVEPFVPNPLKAHTPHMSHAPLVYSQPPPPAMPMTSPVQERAPLPAPDQIASATQPPAGVQDDVGTSAPAPPSTESPSVSATETGSQSAAPVTYTTFHFPKLPWTPEDQGPFPARTTKSRRRRPMVEGGYMRDDRPQTHDADTSDDTALSGSSGLAVDTTPKASPTLKHGKSEEPPARSETPSAHDVRSETATSTAPTTPSSAHRNASSAADEVIDFTKAAKSAVPRPAVPALPVVPVLPKAAAKDAKPAPHAEPSEKNEPTVSGEPVPTDGSTTSPAEDNHAETAQENAQPVSAPAPVKQKPSSWAGLFNKGQAVGAGSVAPGQADANGAAAEGANVSPNGPSSFTTSVTTSLGEALQAYRVGKPEKISFLEPRGLINNGNMCYMNSVLQVLLYCIPFYDFLDQVGSKAAFSFKGDTPLIHAMINFQMEFSVIDSAPSAEALRKRLKPEQLERYGDQFIPKFVYDAIRKLKRFDTMVRGHQQDAEEFLGFLLEGLHDECVRVMQAIPQSGASTTTNSSLPTPTPSVSGKANDGAETGDVWLEVGPRQRSAVTRSSGHTNISSPITKIFGGQLRSEFKVPGLKASITLQPYQQLQLDIGAPEIHNIVDAMKHITRPETLHGDFGSPNGKEVRATKTVFIESLPSVLILHLKRFQFDSKRDGTIKIWKQIGYPLDLEIPPESLSRQTRNQLTAEGSGVPKYRLVAAVYHHGNEASGGHYTVDVRRQDGQEWIRIDDTVIRRVRSEDVAEIGAEGKAVKTVHPDTRKDASSGQVANRFGAIDDEDAADEEGWNKVSPTNGNKKYSSVINGGASVPSPVAKTAKHLKGNLNDNKVAYLLFYEKI</sequence>
<dbReference type="InterPro" id="IPR018200">
    <property type="entry name" value="USP_CS"/>
</dbReference>